<dbReference type="Proteomes" id="UP001623041">
    <property type="component" value="Unassembled WGS sequence"/>
</dbReference>
<keyword evidence="3" id="KW-1185">Reference proteome</keyword>
<reference evidence="2 3" key="1">
    <citation type="submission" date="2024-11" db="EMBL/GenBank/DDBJ databases">
        <authorList>
            <person name="Lucas J.A."/>
        </authorList>
    </citation>
    <scope>NUCLEOTIDE SEQUENCE [LARGE SCALE GENOMIC DNA]</scope>
    <source>
        <strain evidence="2 3">Z 5.4</strain>
    </source>
</reference>
<feature type="compositionally biased region" description="Polar residues" evidence="1">
    <location>
        <begin position="38"/>
        <end position="48"/>
    </location>
</feature>
<sequence>MAEGVFKHLEKKGIVVPEHQIQPLMSKWQEYKLMTNNLNPEKLPSNNVNHKKGPKEPRIQ</sequence>
<comment type="caution">
    <text evidence="2">The sequence shown here is derived from an EMBL/GenBank/DDBJ whole genome shotgun (WGS) entry which is preliminary data.</text>
</comment>
<organism evidence="2 3">
    <name type="scientific">Bacillus salipaludis</name>
    <dbReference type="NCBI Taxonomy" id="2547811"/>
    <lineage>
        <taxon>Bacteria</taxon>
        <taxon>Bacillati</taxon>
        <taxon>Bacillota</taxon>
        <taxon>Bacilli</taxon>
        <taxon>Bacillales</taxon>
        <taxon>Bacillaceae</taxon>
        <taxon>Bacillus</taxon>
    </lineage>
</organism>
<dbReference type="RefSeq" id="WP_406579558.1">
    <property type="nucleotide sequence ID" value="NZ_JBJHQH010000003.1"/>
</dbReference>
<proteinExistence type="predicted"/>
<evidence type="ECO:0000313" key="2">
    <source>
        <dbReference type="EMBL" id="MFK9090868.1"/>
    </source>
</evidence>
<name>A0ABW8RBP4_9BACI</name>
<gene>
    <name evidence="2" type="ORF">ACJEBI_05155</name>
</gene>
<evidence type="ECO:0000313" key="3">
    <source>
        <dbReference type="Proteomes" id="UP001623041"/>
    </source>
</evidence>
<protein>
    <submittedName>
        <fullName evidence="2">Uncharacterized protein</fullName>
    </submittedName>
</protein>
<accession>A0ABW8RBP4</accession>
<dbReference type="EMBL" id="JBJHQH010000003">
    <property type="protein sequence ID" value="MFK9090868.1"/>
    <property type="molecule type" value="Genomic_DNA"/>
</dbReference>
<feature type="region of interest" description="Disordered" evidence="1">
    <location>
        <begin position="38"/>
        <end position="60"/>
    </location>
</feature>
<evidence type="ECO:0000256" key="1">
    <source>
        <dbReference type="SAM" id="MobiDB-lite"/>
    </source>
</evidence>